<protein>
    <submittedName>
        <fullName evidence="4">MAGE domain-containing protein</fullName>
    </submittedName>
</protein>
<evidence type="ECO:0000313" key="2">
    <source>
        <dbReference type="EMBL" id="VDL83953.1"/>
    </source>
</evidence>
<dbReference type="Proteomes" id="UP000271162">
    <property type="component" value="Unassembled WGS sequence"/>
</dbReference>
<keyword evidence="3" id="KW-1185">Reference proteome</keyword>
<name>A0A0N4YSJ3_NIPBR</name>
<feature type="region of interest" description="Disordered" evidence="1">
    <location>
        <begin position="114"/>
        <end position="142"/>
    </location>
</feature>
<dbReference type="EMBL" id="UYSL01024917">
    <property type="protein sequence ID" value="VDL83953.1"/>
    <property type="molecule type" value="Genomic_DNA"/>
</dbReference>
<proteinExistence type="predicted"/>
<reference evidence="2 3" key="2">
    <citation type="submission" date="2018-11" db="EMBL/GenBank/DDBJ databases">
        <authorList>
            <consortium name="Pathogen Informatics"/>
        </authorList>
    </citation>
    <scope>NUCLEOTIDE SEQUENCE [LARGE SCALE GENOMIC DNA]</scope>
</reference>
<evidence type="ECO:0000313" key="4">
    <source>
        <dbReference type="WBParaSite" id="NBR_0002021501-mRNA-1"/>
    </source>
</evidence>
<accession>A0A0N4YSJ3</accession>
<sequence length="177" mass="19644">MWLALGAKIYLVAGPRTTASQQWLQVAEKTRQHIETYMQPQHRENIIDKLPAEAACMEWNAPCFVLGVVEVAGYALLESEARKFYAACATQLKPWLEMEPAPNQDHGLRKSLAHKTEGRLSPLTEESASEDEEDRVGGRVKGEAMHRPGGTVFWGSGECGNKPLGVNTQAELFIGYF</sequence>
<dbReference type="AlphaFoldDB" id="A0A0N4YSJ3"/>
<dbReference type="WBParaSite" id="NBR_0002021501-mRNA-1">
    <property type="protein sequence ID" value="NBR_0002021501-mRNA-1"/>
    <property type="gene ID" value="NBR_0002021501"/>
</dbReference>
<dbReference type="STRING" id="27835.A0A0N4YSJ3"/>
<reference evidence="4" key="1">
    <citation type="submission" date="2017-02" db="UniProtKB">
        <authorList>
            <consortium name="WormBaseParasite"/>
        </authorList>
    </citation>
    <scope>IDENTIFICATION</scope>
</reference>
<organism evidence="4">
    <name type="scientific">Nippostrongylus brasiliensis</name>
    <name type="common">Rat hookworm</name>
    <dbReference type="NCBI Taxonomy" id="27835"/>
    <lineage>
        <taxon>Eukaryota</taxon>
        <taxon>Metazoa</taxon>
        <taxon>Ecdysozoa</taxon>
        <taxon>Nematoda</taxon>
        <taxon>Chromadorea</taxon>
        <taxon>Rhabditida</taxon>
        <taxon>Rhabditina</taxon>
        <taxon>Rhabditomorpha</taxon>
        <taxon>Strongyloidea</taxon>
        <taxon>Heligmosomidae</taxon>
        <taxon>Nippostrongylus</taxon>
    </lineage>
</organism>
<evidence type="ECO:0000256" key="1">
    <source>
        <dbReference type="SAM" id="MobiDB-lite"/>
    </source>
</evidence>
<gene>
    <name evidence="2" type="ORF">NBR_LOCUS20216</name>
</gene>
<evidence type="ECO:0000313" key="3">
    <source>
        <dbReference type="Proteomes" id="UP000271162"/>
    </source>
</evidence>